<keyword evidence="4" id="KW-1185">Reference proteome</keyword>
<protein>
    <submittedName>
        <fullName evidence="3">Terminase</fullName>
    </submittedName>
</protein>
<dbReference type="STRING" id="1862672.BO225_05345"/>
<dbReference type="GeneID" id="78275372"/>
<dbReference type="InterPro" id="IPR035413">
    <property type="entry name" value="Terminase_L_C"/>
</dbReference>
<feature type="domain" description="Phage terminase large subunit N-terminal" evidence="1">
    <location>
        <begin position="25"/>
        <end position="227"/>
    </location>
</feature>
<dbReference type="PANTHER" id="PTHR39184:SF1">
    <property type="entry name" value="PBSX PHAGE TERMINASE LARGE SUBUNIT"/>
    <property type="match status" value="1"/>
</dbReference>
<sequence length="415" mass="48457">MKTRTVYLPNLVGRGYKQFWDFRGRYRVVKGSRASKKSKTTALWFIYNLMKYPGSNLLVVRKTYRTLKDSCFTDLQWACERLHVAHLWDFKLSPLEATYKPTGQKILFRGLDDPLKVTSITVSVGVLCWGWIEEAYELMSEDDFNMLDESIRGELPKGLWKQWTLTLNPWNEHHWIKKRFFDTPDPNVLAITTNYQCNEWLDEADLKLFEDMKKNNPRRYQVAGLGHWGIVEGLVFENWQEAEFTLDDVQQCESINGLDFGYSNDPAALFIGFIDQKRKKIFVWDEVYKKGLTNRKIYEEVTKSGYAKKKIVADSAEPKSIDELRGYGLRVAASVKGPDSINHGIQFIQDYEILVHPRCVHFITEISNYTWDKDRFGKTINRPIDDFNHLMDAMRYSVERFSKGSPKLKTFKGGI</sequence>
<dbReference type="OrthoDB" id="9768556at2"/>
<evidence type="ECO:0000313" key="3">
    <source>
        <dbReference type="EMBL" id="OLU46596.1"/>
    </source>
</evidence>
<comment type="caution">
    <text evidence="3">The sequence shown here is derived from an EMBL/GenBank/DDBJ whole genome shotgun (WGS) entry which is preliminary data.</text>
</comment>
<accession>A0A1U7NMS7</accession>
<dbReference type="Gene3D" id="3.40.50.300">
    <property type="entry name" value="P-loop containing nucleotide triphosphate hydrolases"/>
    <property type="match status" value="1"/>
</dbReference>
<dbReference type="AlphaFoldDB" id="A0A1U7NMS7"/>
<dbReference type="RefSeq" id="WP_076341253.1">
    <property type="nucleotide sequence ID" value="NZ_CAMNTW010000002.1"/>
</dbReference>
<dbReference type="Pfam" id="PF17288">
    <property type="entry name" value="Terminase_3C"/>
    <property type="match status" value="1"/>
</dbReference>
<reference evidence="3 4" key="1">
    <citation type="submission" date="2016-11" db="EMBL/GenBank/DDBJ databases">
        <title>Description of two novel members of the family Erysipelotrichaceae: Ileibacterium lipovorans gen. nov., sp. nov. and Dubosiella newyorkensis, gen. nov., sp. nov.</title>
        <authorList>
            <person name="Cox L.M."/>
            <person name="Sohn J."/>
            <person name="Tyrrell K.L."/>
            <person name="Citron D.M."/>
            <person name="Lawson P.A."/>
            <person name="Patel N.B."/>
            <person name="Iizumi T."/>
            <person name="Perez-Perez G.I."/>
            <person name="Goldstein E.J."/>
            <person name="Blaser M.J."/>
        </authorList>
    </citation>
    <scope>NUCLEOTIDE SEQUENCE [LARGE SCALE GENOMIC DNA]</scope>
    <source>
        <strain evidence="3 4">NYU-BL-A4</strain>
    </source>
</reference>
<proteinExistence type="inferred from homology"/>
<dbReference type="EMBL" id="MPKA01000062">
    <property type="protein sequence ID" value="OLU46596.1"/>
    <property type="molecule type" value="Genomic_DNA"/>
</dbReference>
<evidence type="ECO:0000259" key="1">
    <source>
        <dbReference type="Pfam" id="PF04466"/>
    </source>
</evidence>
<dbReference type="InterPro" id="IPR044269">
    <property type="entry name" value="Terminase_large_su_SPP1-like"/>
</dbReference>
<organism evidence="3 4">
    <name type="scientific">Dubosiella newyorkensis</name>
    <dbReference type="NCBI Taxonomy" id="1862672"/>
    <lineage>
        <taxon>Bacteria</taxon>
        <taxon>Bacillati</taxon>
        <taxon>Bacillota</taxon>
        <taxon>Erysipelotrichia</taxon>
        <taxon>Erysipelotrichales</taxon>
        <taxon>Erysipelotrichaceae</taxon>
        <taxon>Dubosiella</taxon>
    </lineage>
</organism>
<name>A0A1U7NMS7_9FIRM</name>
<dbReference type="PANTHER" id="PTHR39184">
    <property type="match status" value="1"/>
</dbReference>
<dbReference type="GO" id="GO:0016887">
    <property type="term" value="F:ATP hydrolysis activity"/>
    <property type="evidence" value="ECO:0007669"/>
    <property type="project" value="InterPro"/>
</dbReference>
<dbReference type="InterPro" id="IPR052380">
    <property type="entry name" value="Viral_DNA_packaging_terminase"/>
</dbReference>
<dbReference type="Pfam" id="PF04466">
    <property type="entry name" value="Terminase_3"/>
    <property type="match status" value="1"/>
</dbReference>
<evidence type="ECO:0000259" key="2">
    <source>
        <dbReference type="Pfam" id="PF17288"/>
    </source>
</evidence>
<dbReference type="NCBIfam" id="TIGR01547">
    <property type="entry name" value="phage_term_2"/>
    <property type="match status" value="1"/>
</dbReference>
<dbReference type="GO" id="GO:0004519">
    <property type="term" value="F:endonuclease activity"/>
    <property type="evidence" value="ECO:0007669"/>
    <property type="project" value="InterPro"/>
</dbReference>
<feature type="domain" description="Phage terminase large subunit C-terminal" evidence="2">
    <location>
        <begin position="259"/>
        <end position="399"/>
    </location>
</feature>
<dbReference type="InterPro" id="IPR027417">
    <property type="entry name" value="P-loop_NTPase"/>
</dbReference>
<dbReference type="Gene3D" id="3.30.420.280">
    <property type="match status" value="1"/>
</dbReference>
<dbReference type="InterPro" id="IPR035412">
    <property type="entry name" value="Terminase_L_N"/>
</dbReference>
<gene>
    <name evidence="3" type="ORF">BO225_05345</name>
</gene>
<dbReference type="HAMAP" id="MF_04145">
    <property type="entry name" value="TERL_SPP1"/>
    <property type="match status" value="1"/>
</dbReference>
<dbReference type="InterPro" id="IPR006437">
    <property type="entry name" value="Phage_terminase_lsu"/>
</dbReference>
<evidence type="ECO:0000313" key="4">
    <source>
        <dbReference type="Proteomes" id="UP000186705"/>
    </source>
</evidence>
<dbReference type="Proteomes" id="UP000186705">
    <property type="component" value="Unassembled WGS sequence"/>
</dbReference>
<dbReference type="GO" id="GO:0005524">
    <property type="term" value="F:ATP binding"/>
    <property type="evidence" value="ECO:0007669"/>
    <property type="project" value="InterPro"/>
</dbReference>